<sequence length="53" mass="6048">MGTFTERLKAAFTRPKRRHVPAKQIDRWEGEGGALPPEEAPVEERTESPRSED</sequence>
<feature type="region of interest" description="Disordered" evidence="1">
    <location>
        <begin position="1"/>
        <end position="53"/>
    </location>
</feature>
<gene>
    <name evidence="2" type="ORF">SAMN04489806_0305</name>
</gene>
<accession>A0A1H4IVR1</accession>
<organism evidence="2 3">
    <name type="scientific">Paramicrobacterium humi</name>
    <dbReference type="NCBI Taxonomy" id="640635"/>
    <lineage>
        <taxon>Bacteria</taxon>
        <taxon>Bacillati</taxon>
        <taxon>Actinomycetota</taxon>
        <taxon>Actinomycetes</taxon>
        <taxon>Micrococcales</taxon>
        <taxon>Microbacteriaceae</taxon>
        <taxon>Paramicrobacterium</taxon>
    </lineage>
</organism>
<dbReference type="STRING" id="640635.SAMN04489806_0305"/>
<name>A0A1H4IVR1_9MICO</name>
<dbReference type="Proteomes" id="UP000199183">
    <property type="component" value="Unassembled WGS sequence"/>
</dbReference>
<evidence type="ECO:0000313" key="3">
    <source>
        <dbReference type="Proteomes" id="UP000199183"/>
    </source>
</evidence>
<protein>
    <submittedName>
        <fullName evidence="2">Uncharacterized protein</fullName>
    </submittedName>
</protein>
<evidence type="ECO:0000256" key="1">
    <source>
        <dbReference type="SAM" id="MobiDB-lite"/>
    </source>
</evidence>
<reference evidence="2 3" key="1">
    <citation type="submission" date="2016-10" db="EMBL/GenBank/DDBJ databases">
        <authorList>
            <person name="de Groot N.N."/>
        </authorList>
    </citation>
    <scope>NUCLEOTIDE SEQUENCE [LARGE SCALE GENOMIC DNA]</scope>
    <source>
        <strain evidence="2 3">DSM 21799</strain>
    </source>
</reference>
<dbReference type="RefSeq" id="WP_176980687.1">
    <property type="nucleotide sequence ID" value="NZ_FNRY01000001.1"/>
</dbReference>
<keyword evidence="3" id="KW-1185">Reference proteome</keyword>
<dbReference type="AlphaFoldDB" id="A0A1H4IVR1"/>
<dbReference type="EMBL" id="FNRY01000001">
    <property type="protein sequence ID" value="SEB37945.1"/>
    <property type="molecule type" value="Genomic_DNA"/>
</dbReference>
<evidence type="ECO:0000313" key="2">
    <source>
        <dbReference type="EMBL" id="SEB37945.1"/>
    </source>
</evidence>
<feature type="compositionally biased region" description="Basic and acidic residues" evidence="1">
    <location>
        <begin position="42"/>
        <end position="53"/>
    </location>
</feature>
<proteinExistence type="predicted"/>